<evidence type="ECO:0000256" key="9">
    <source>
        <dbReference type="SAM" id="Phobius"/>
    </source>
</evidence>
<name>A0A5C5ZDA0_9BACT</name>
<feature type="transmembrane region" description="Helical" evidence="9">
    <location>
        <begin position="122"/>
        <end position="139"/>
    </location>
</feature>
<evidence type="ECO:0000256" key="4">
    <source>
        <dbReference type="ARBA" id="ARBA00022519"/>
    </source>
</evidence>
<keyword evidence="11" id="KW-1185">Reference proteome</keyword>
<feature type="transmembrane region" description="Helical" evidence="9">
    <location>
        <begin position="151"/>
        <end position="176"/>
    </location>
</feature>
<keyword evidence="3" id="KW-1003">Cell membrane</keyword>
<evidence type="ECO:0000256" key="3">
    <source>
        <dbReference type="ARBA" id="ARBA00022475"/>
    </source>
</evidence>
<evidence type="ECO:0000256" key="7">
    <source>
        <dbReference type="ARBA" id="ARBA00023136"/>
    </source>
</evidence>
<feature type="transmembrane region" description="Helical" evidence="9">
    <location>
        <begin position="80"/>
        <end position="101"/>
    </location>
</feature>
<dbReference type="EMBL" id="SJPJ01000001">
    <property type="protein sequence ID" value="TWT85047.1"/>
    <property type="molecule type" value="Genomic_DNA"/>
</dbReference>
<keyword evidence="2" id="KW-0813">Transport</keyword>
<keyword evidence="7 9" id="KW-0472">Membrane</keyword>
<evidence type="ECO:0000256" key="1">
    <source>
        <dbReference type="ARBA" id="ARBA00004429"/>
    </source>
</evidence>
<evidence type="ECO:0000256" key="2">
    <source>
        <dbReference type="ARBA" id="ARBA00022448"/>
    </source>
</evidence>
<dbReference type="InterPro" id="IPR007272">
    <property type="entry name" value="Sulf_transp_TsuA/YedE"/>
</dbReference>
<organism evidence="10 11">
    <name type="scientific">Novipirellula herctigrandis</name>
    <dbReference type="NCBI Taxonomy" id="2527986"/>
    <lineage>
        <taxon>Bacteria</taxon>
        <taxon>Pseudomonadati</taxon>
        <taxon>Planctomycetota</taxon>
        <taxon>Planctomycetia</taxon>
        <taxon>Pirellulales</taxon>
        <taxon>Pirellulaceae</taxon>
        <taxon>Novipirellula</taxon>
    </lineage>
</organism>
<keyword evidence="5 9" id="KW-0812">Transmembrane</keyword>
<evidence type="ECO:0000256" key="5">
    <source>
        <dbReference type="ARBA" id="ARBA00022692"/>
    </source>
</evidence>
<sequence>MSSNETNRDIGHSPSTTNYWNPYLCGVLIGLVLIASYTVLGTGVGASAGPARLGAQIERWIAPTHTAATEYFAGWGEHPLAYYLVFMLVGTFVGGLVSALLAGRVECGVVERGKAFGAVPRLMFAGGGGLIVGFASRLARGCTSGQALSGGALLLTGSLIFVACLFAGGYASAFLFRRQWND</sequence>
<keyword evidence="6 9" id="KW-1133">Transmembrane helix</keyword>
<evidence type="ECO:0000256" key="6">
    <source>
        <dbReference type="ARBA" id="ARBA00022989"/>
    </source>
</evidence>
<accession>A0A5C5ZDA0</accession>
<dbReference type="Pfam" id="PF04143">
    <property type="entry name" value="Sulf_transp"/>
    <property type="match status" value="1"/>
</dbReference>
<protein>
    <submittedName>
        <fullName evidence="10">Putative inner membrane protein</fullName>
    </submittedName>
</protein>
<proteinExistence type="inferred from homology"/>
<comment type="similarity">
    <text evidence="8">Belongs to the TsuA/YedE (TC 9.B.102) family.</text>
</comment>
<evidence type="ECO:0000313" key="10">
    <source>
        <dbReference type="EMBL" id="TWT85047.1"/>
    </source>
</evidence>
<evidence type="ECO:0000313" key="11">
    <source>
        <dbReference type="Proteomes" id="UP000315010"/>
    </source>
</evidence>
<dbReference type="GO" id="GO:0005886">
    <property type="term" value="C:plasma membrane"/>
    <property type="evidence" value="ECO:0007669"/>
    <property type="project" value="UniProtKB-SubCell"/>
</dbReference>
<dbReference type="AlphaFoldDB" id="A0A5C5ZDA0"/>
<comment type="caution">
    <text evidence="10">The sequence shown here is derived from an EMBL/GenBank/DDBJ whole genome shotgun (WGS) entry which is preliminary data.</text>
</comment>
<dbReference type="Proteomes" id="UP000315010">
    <property type="component" value="Unassembled WGS sequence"/>
</dbReference>
<keyword evidence="4" id="KW-0997">Cell inner membrane</keyword>
<dbReference type="PANTHER" id="PTHR30574:SF1">
    <property type="entry name" value="SULPHUR TRANSPORT DOMAIN-CONTAINING PROTEIN"/>
    <property type="match status" value="1"/>
</dbReference>
<feature type="transmembrane region" description="Helical" evidence="9">
    <location>
        <begin position="20"/>
        <end position="40"/>
    </location>
</feature>
<dbReference type="RefSeq" id="WP_419195032.1">
    <property type="nucleotide sequence ID" value="NZ_SJPJ01000001.1"/>
</dbReference>
<comment type="subcellular location">
    <subcellularLocation>
        <location evidence="1">Cell inner membrane</location>
        <topology evidence="1">Multi-pass membrane protein</topology>
    </subcellularLocation>
</comment>
<reference evidence="10 11" key="1">
    <citation type="submission" date="2019-02" db="EMBL/GenBank/DDBJ databases">
        <title>Deep-cultivation of Planctomycetes and their phenomic and genomic characterization uncovers novel biology.</title>
        <authorList>
            <person name="Wiegand S."/>
            <person name="Jogler M."/>
            <person name="Boedeker C."/>
            <person name="Pinto D."/>
            <person name="Vollmers J."/>
            <person name="Rivas-Marin E."/>
            <person name="Kohn T."/>
            <person name="Peeters S.H."/>
            <person name="Heuer A."/>
            <person name="Rast P."/>
            <person name="Oberbeckmann S."/>
            <person name="Bunk B."/>
            <person name="Jeske O."/>
            <person name="Meyerdierks A."/>
            <person name="Storesund J.E."/>
            <person name="Kallscheuer N."/>
            <person name="Luecker S."/>
            <person name="Lage O.M."/>
            <person name="Pohl T."/>
            <person name="Merkel B.J."/>
            <person name="Hornburger P."/>
            <person name="Mueller R.-W."/>
            <person name="Bruemmer F."/>
            <person name="Labrenz M."/>
            <person name="Spormann A.M."/>
            <person name="Op Den Camp H."/>
            <person name="Overmann J."/>
            <person name="Amann R."/>
            <person name="Jetten M.S.M."/>
            <person name="Mascher T."/>
            <person name="Medema M.H."/>
            <person name="Devos D.P."/>
            <person name="Kaster A.-K."/>
            <person name="Ovreas L."/>
            <person name="Rohde M."/>
            <person name="Galperin M.Y."/>
            <person name="Jogler C."/>
        </authorList>
    </citation>
    <scope>NUCLEOTIDE SEQUENCE [LARGE SCALE GENOMIC DNA]</scope>
    <source>
        <strain evidence="10 11">CA13</strain>
    </source>
</reference>
<evidence type="ECO:0000256" key="8">
    <source>
        <dbReference type="ARBA" id="ARBA00035655"/>
    </source>
</evidence>
<gene>
    <name evidence="10" type="ORF">CA13_65290</name>
</gene>
<dbReference type="PANTHER" id="PTHR30574">
    <property type="entry name" value="INNER MEMBRANE PROTEIN YEDE"/>
    <property type="match status" value="1"/>
</dbReference>